<dbReference type="Gene3D" id="2.40.37.10">
    <property type="entry name" value="Lyase, Ornithine Decarboxylase, Chain A, domain 1"/>
    <property type="match status" value="1"/>
</dbReference>
<dbReference type="SUPFAM" id="SSF51419">
    <property type="entry name" value="PLP-binding barrel"/>
    <property type="match status" value="1"/>
</dbReference>
<dbReference type="PANTHER" id="PTHR43727:SF2">
    <property type="entry name" value="GROUP IV DECARBOXYLASE"/>
    <property type="match status" value="1"/>
</dbReference>
<feature type="active site" description="Proton donor" evidence="3">
    <location>
        <position position="344"/>
    </location>
</feature>
<keyword evidence="2 3" id="KW-0663">Pyridoxal phosphate</keyword>
<gene>
    <name evidence="7" type="ORF">SAMN02927928_2656</name>
</gene>
<dbReference type="PRINTS" id="PR01182">
    <property type="entry name" value="ORNDCRBXLASE"/>
</dbReference>
<evidence type="ECO:0000256" key="2">
    <source>
        <dbReference type="ARBA" id="ARBA00022898"/>
    </source>
</evidence>
<dbReference type="STRING" id="260084.SAMN02927928_2656"/>
<reference evidence="8" key="1">
    <citation type="submission" date="2016-10" db="EMBL/GenBank/DDBJ databases">
        <authorList>
            <person name="Varghese N."/>
            <person name="Submissions S."/>
        </authorList>
    </citation>
    <scope>NUCLEOTIDE SEQUENCE [LARGE SCALE GENOMIC DNA]</scope>
    <source>
        <strain evidence="8">CGMCC 1.3431</strain>
    </source>
</reference>
<dbReference type="GO" id="GO:0008836">
    <property type="term" value="F:diaminopimelate decarboxylase activity"/>
    <property type="evidence" value="ECO:0007669"/>
    <property type="project" value="TreeGrafter"/>
</dbReference>
<dbReference type="Gene3D" id="3.20.20.10">
    <property type="entry name" value="Alanine racemase"/>
    <property type="match status" value="1"/>
</dbReference>
<dbReference type="RefSeq" id="WP_090648779.1">
    <property type="nucleotide sequence ID" value="NZ_CBCRYE010000002.1"/>
</dbReference>
<dbReference type="InterPro" id="IPR002433">
    <property type="entry name" value="Orn_de-COase"/>
</dbReference>
<evidence type="ECO:0000256" key="1">
    <source>
        <dbReference type="ARBA" id="ARBA00001933"/>
    </source>
</evidence>
<dbReference type="PRINTS" id="PR01179">
    <property type="entry name" value="ODADCRBXLASE"/>
</dbReference>
<evidence type="ECO:0000256" key="4">
    <source>
        <dbReference type="RuleBase" id="RU003737"/>
    </source>
</evidence>
<evidence type="ECO:0000313" key="7">
    <source>
        <dbReference type="EMBL" id="SCW67968.1"/>
    </source>
</evidence>
<evidence type="ECO:0000259" key="6">
    <source>
        <dbReference type="Pfam" id="PF02784"/>
    </source>
</evidence>
<dbReference type="AlphaFoldDB" id="A0A1G4SFY7"/>
<dbReference type="GO" id="GO:0006596">
    <property type="term" value="P:polyamine biosynthetic process"/>
    <property type="evidence" value="ECO:0007669"/>
    <property type="project" value="InterPro"/>
</dbReference>
<dbReference type="InterPro" id="IPR029066">
    <property type="entry name" value="PLP-binding_barrel"/>
</dbReference>
<dbReference type="SUPFAM" id="SSF50621">
    <property type="entry name" value="Alanine racemase C-terminal domain-like"/>
    <property type="match status" value="1"/>
</dbReference>
<dbReference type="InterPro" id="IPR022643">
    <property type="entry name" value="De-COase2_C"/>
</dbReference>
<dbReference type="PANTHER" id="PTHR43727">
    <property type="entry name" value="DIAMINOPIMELATE DECARBOXYLASE"/>
    <property type="match status" value="1"/>
</dbReference>
<accession>A0A1G4SFY7</accession>
<evidence type="ECO:0000256" key="3">
    <source>
        <dbReference type="PIRSR" id="PIRSR600183-50"/>
    </source>
</evidence>
<organism evidence="7 8">
    <name type="scientific">Asticcacaulis taihuensis</name>
    <dbReference type="NCBI Taxonomy" id="260084"/>
    <lineage>
        <taxon>Bacteria</taxon>
        <taxon>Pseudomonadati</taxon>
        <taxon>Pseudomonadota</taxon>
        <taxon>Alphaproteobacteria</taxon>
        <taxon>Caulobacterales</taxon>
        <taxon>Caulobacteraceae</taxon>
        <taxon>Asticcacaulis</taxon>
    </lineage>
</organism>
<dbReference type="Pfam" id="PF00278">
    <property type="entry name" value="Orn_DAP_Arg_deC"/>
    <property type="match status" value="1"/>
</dbReference>
<feature type="modified residue" description="N6-(pyridoxal phosphate)lysine" evidence="3">
    <location>
        <position position="49"/>
    </location>
</feature>
<dbReference type="Proteomes" id="UP000199150">
    <property type="component" value="Unassembled WGS sequence"/>
</dbReference>
<dbReference type="Pfam" id="PF02784">
    <property type="entry name" value="Orn_Arg_deC_N"/>
    <property type="match status" value="1"/>
</dbReference>
<dbReference type="InterPro" id="IPR009006">
    <property type="entry name" value="Ala_racemase/Decarboxylase_C"/>
</dbReference>
<protein>
    <submittedName>
        <fullName evidence="7">Diaminopimelate decarboxylase</fullName>
    </submittedName>
</protein>
<comment type="cofactor">
    <cofactor evidence="1 3">
        <name>pyridoxal 5'-phosphate</name>
        <dbReference type="ChEBI" id="CHEBI:597326"/>
    </cofactor>
</comment>
<dbReference type="InterPro" id="IPR000183">
    <property type="entry name" value="Orn/DAP/Arg_de-COase"/>
</dbReference>
<name>A0A1G4SFY7_9CAUL</name>
<feature type="domain" description="Orn/DAP/Arg decarboxylase 2 N-terminal" evidence="6">
    <location>
        <begin position="25"/>
        <end position="275"/>
    </location>
</feature>
<comment type="similarity">
    <text evidence="4">Belongs to the Orn/Lys/Arg decarboxylase class-II family.</text>
</comment>
<dbReference type="GO" id="GO:0009089">
    <property type="term" value="P:lysine biosynthetic process via diaminopimelate"/>
    <property type="evidence" value="ECO:0007669"/>
    <property type="project" value="TreeGrafter"/>
</dbReference>
<dbReference type="EMBL" id="FMTS01000004">
    <property type="protein sequence ID" value="SCW67968.1"/>
    <property type="molecule type" value="Genomic_DNA"/>
</dbReference>
<feature type="domain" description="Orn/DAP/Arg decarboxylase 2 C-terminal" evidence="5">
    <location>
        <begin position="19"/>
        <end position="371"/>
    </location>
</feature>
<dbReference type="InterPro" id="IPR022644">
    <property type="entry name" value="De-COase2_N"/>
</dbReference>
<evidence type="ECO:0000259" key="5">
    <source>
        <dbReference type="Pfam" id="PF00278"/>
    </source>
</evidence>
<evidence type="ECO:0000313" key="8">
    <source>
        <dbReference type="Proteomes" id="UP000199150"/>
    </source>
</evidence>
<keyword evidence="8" id="KW-1185">Reference proteome</keyword>
<sequence length="427" mass="46664">MQPFESRMTHVAAQFGTPLYVYDADELTRRFEHLKQLFGQHFGVSYAVKANPNVELLRRMLPHVATFDVSSYKEVERALRAGCPAERITFSGPAKRDAEIRGAVAQGVGELVLESLAEARRADYWAGELGVRQSVLIRINPSTGPRHFGVSFSGRASQFGIDDEVLEEAVDTVLGLRHLNLIGFHIYSGTNSLNPTAIAENFAIFIELFRRAAKHGDIRPEKLVFGSGFGLTYGGGDAPLDIAAVAELALPLIDDLKSDPRFAHSHCVLEMGRWLIGPAGWLLTGVVGEKHTRGVDMRLCDAGFNNHLAACGMMGTIIRRNWHMMNVSNPDAVPHKYTLVGPLCTTIDVLATDIMLPEVRVGDVIAVENSGAYGLTASPTRFISHPEPAEIVLAGNEVIDATESALNHWTDVDRTGRLRMAETSLQG</sequence>
<dbReference type="OrthoDB" id="9802241at2"/>
<proteinExistence type="inferred from homology"/>